<accession>A0A0K0Y9R2</accession>
<evidence type="ECO:0000313" key="1">
    <source>
        <dbReference type="EMBL" id="AKS47646.1"/>
    </source>
</evidence>
<dbReference type="KEGG" id="otm:OSB_31320"/>
<proteinExistence type="predicted"/>
<keyword evidence="2" id="KW-1185">Reference proteome</keyword>
<reference evidence="1 2" key="1">
    <citation type="journal article" date="2015" name="Genome Announc.">
        <title>Closed Genome Sequence of Octadecabacter temperatus SB1, the First Mesophilic Species of the Genus Octadecabacter.</title>
        <authorList>
            <person name="Voget S."/>
            <person name="Billerbeck S."/>
            <person name="Simon M."/>
            <person name="Daniel R."/>
        </authorList>
    </citation>
    <scope>NUCLEOTIDE SEQUENCE [LARGE SCALE GENOMIC DNA]</scope>
    <source>
        <strain evidence="1 2">SB1</strain>
    </source>
</reference>
<dbReference type="Proteomes" id="UP000067444">
    <property type="component" value="Chromosome"/>
</dbReference>
<name>A0A0K0Y9R2_9RHOB</name>
<protein>
    <submittedName>
        <fullName evidence="1">Uncharacterized protein</fullName>
    </submittedName>
</protein>
<dbReference type="STRING" id="1458307.OSB_31320"/>
<dbReference type="EMBL" id="CP012160">
    <property type="protein sequence ID" value="AKS47646.1"/>
    <property type="molecule type" value="Genomic_DNA"/>
</dbReference>
<organism evidence="1 2">
    <name type="scientific">Octadecabacter temperatus</name>
    <dbReference type="NCBI Taxonomy" id="1458307"/>
    <lineage>
        <taxon>Bacteria</taxon>
        <taxon>Pseudomonadati</taxon>
        <taxon>Pseudomonadota</taxon>
        <taxon>Alphaproteobacteria</taxon>
        <taxon>Rhodobacterales</taxon>
        <taxon>Roseobacteraceae</taxon>
        <taxon>Octadecabacter</taxon>
    </lineage>
</organism>
<sequence length="235" mass="26061">MMKTVLTLFVLTASPVAAQQFSLPQGCEGYLTIQSTSCSVSHYFTCDGDSNGEQRRATMDEEGLSYVGRISGEAEWLESFHLRSGHTERLSDATTDSMSMSELLANDIDTWDFVTESREIGTSQYVGFDRLTGETVEIDGVTLRRTEYALTAYDAAGTEMWKSEGAEFVSDEWRMFIGGISSYITSDDRFDSDDTPVEFIFPDEPGFLSVNPKFGCGVEMSSIDTNDAQLIQANY</sequence>
<dbReference type="RefSeq" id="WP_234967419.1">
    <property type="nucleotide sequence ID" value="NZ_CP012160.1"/>
</dbReference>
<dbReference type="AlphaFoldDB" id="A0A0K0Y9R2"/>
<gene>
    <name evidence="1" type="ORF">OSB_31320</name>
</gene>
<evidence type="ECO:0000313" key="2">
    <source>
        <dbReference type="Proteomes" id="UP000067444"/>
    </source>
</evidence>